<dbReference type="PROSITE" id="PS50104">
    <property type="entry name" value="TIR"/>
    <property type="match status" value="1"/>
</dbReference>
<evidence type="ECO:0000259" key="2">
    <source>
        <dbReference type="PROSITE" id="PS50104"/>
    </source>
</evidence>
<dbReference type="InterPro" id="IPR035897">
    <property type="entry name" value="Toll_tir_struct_dom_sf"/>
</dbReference>
<name>I3ZU82_THECF</name>
<dbReference type="GeneID" id="13037450"/>
<feature type="transmembrane region" description="Helical" evidence="1">
    <location>
        <begin position="138"/>
        <end position="156"/>
    </location>
</feature>
<dbReference type="SUPFAM" id="SSF52200">
    <property type="entry name" value="Toll/Interleukin receptor TIR domain"/>
    <property type="match status" value="1"/>
</dbReference>
<proteinExistence type="predicted"/>
<dbReference type="RefSeq" id="WP_014788901.1">
    <property type="nucleotide sequence ID" value="NC_018015.1"/>
</dbReference>
<dbReference type="AlphaFoldDB" id="I3ZU82"/>
<dbReference type="Proteomes" id="UP000006064">
    <property type="component" value="Chromosome"/>
</dbReference>
<dbReference type="PANTHER" id="PTHR47508:SF1">
    <property type="entry name" value="NON-SPECIFIC SERINE_THREONINE PROTEIN KINASE"/>
    <property type="match status" value="1"/>
</dbReference>
<reference evidence="3 4" key="1">
    <citation type="journal article" date="2012" name="J. Bacteriol.">
        <title>Complete Genome Sequence of the Hyperthermophilic Archaeon Thermococcus sp. Strain CL1, Isolated from a Paralvinella sp. Polychaete Worm Collected from a Hydrothermal Vent.</title>
        <authorList>
            <person name="Jung J.H."/>
            <person name="Holden J.F."/>
            <person name="Seo D.H."/>
            <person name="Park K.H."/>
            <person name="Shin H."/>
            <person name="Ryu S."/>
            <person name="Lee J.H."/>
            <person name="Park C.S."/>
        </authorList>
    </citation>
    <scope>NUCLEOTIDE SEQUENCE [LARGE SCALE GENOMIC DNA]</scope>
    <source>
        <strain evidence="4">DSM 27260 / KACC 17922 / CL1</strain>
    </source>
</reference>
<dbReference type="Gene3D" id="3.40.50.10140">
    <property type="entry name" value="Toll/interleukin-1 receptor homology (TIR) domain"/>
    <property type="match status" value="1"/>
</dbReference>
<protein>
    <recommendedName>
        <fullName evidence="2">TIR domain-containing protein</fullName>
    </recommendedName>
</protein>
<dbReference type="InterPro" id="IPR000157">
    <property type="entry name" value="TIR_dom"/>
</dbReference>
<dbReference type="GO" id="GO:0007165">
    <property type="term" value="P:signal transduction"/>
    <property type="evidence" value="ECO:0007669"/>
    <property type="project" value="InterPro"/>
</dbReference>
<feature type="domain" description="TIR" evidence="2">
    <location>
        <begin position="3"/>
        <end position="129"/>
    </location>
</feature>
<evidence type="ECO:0000313" key="3">
    <source>
        <dbReference type="EMBL" id="AFL95266.1"/>
    </source>
</evidence>
<organism evidence="3 4">
    <name type="scientific">Thermococcus cleftensis (strain DSM 27260 / KACC 17922 / CL1)</name>
    <dbReference type="NCBI Taxonomy" id="163003"/>
    <lineage>
        <taxon>Archaea</taxon>
        <taxon>Methanobacteriati</taxon>
        <taxon>Methanobacteriota</taxon>
        <taxon>Thermococci</taxon>
        <taxon>Thermococcales</taxon>
        <taxon>Thermococcaceae</taxon>
        <taxon>Thermococcus</taxon>
    </lineage>
</organism>
<gene>
    <name evidence="3" type="ORF">CL1_1063</name>
</gene>
<dbReference type="OrthoDB" id="240616at2157"/>
<evidence type="ECO:0000313" key="4">
    <source>
        <dbReference type="Proteomes" id="UP000006064"/>
    </source>
</evidence>
<dbReference type="KEGG" id="thm:CL1_1063"/>
<dbReference type="Pfam" id="PF13676">
    <property type="entry name" value="TIR_2"/>
    <property type="match status" value="1"/>
</dbReference>
<keyword evidence="4" id="KW-1185">Reference proteome</keyword>
<dbReference type="PANTHER" id="PTHR47508">
    <property type="entry name" value="SAM DOMAIN-CONTAINING PROTEIN-RELATED"/>
    <property type="match status" value="1"/>
</dbReference>
<keyword evidence="1" id="KW-0812">Transmembrane</keyword>
<dbReference type="HOGENOM" id="CLU_1656974_0_0_2"/>
<dbReference type="EMBL" id="CP003651">
    <property type="protein sequence ID" value="AFL95266.1"/>
    <property type="molecule type" value="Genomic_DNA"/>
</dbReference>
<accession>I3ZU82</accession>
<dbReference type="STRING" id="163003.CL1_1063"/>
<keyword evidence="1" id="KW-0472">Membrane</keyword>
<keyword evidence="1" id="KW-1133">Transmembrane helix</keyword>
<dbReference type="SMART" id="SM00255">
    <property type="entry name" value="TIR"/>
    <property type="match status" value="1"/>
</dbReference>
<sequence length="159" mass="17909">MIELLSVFISHSSSDYEVITKVKETLEVQGFHVYLAEEDVRAGTYLPAKIEEAIRRCDVVLAILTSKASKSAWVQQELGYAKAIGKLIIPLVEEGVNVTGFLTGVEYIRFDPRNLEPALQKIKEYLTRLKESKEFKEMLGVLILIALGAFAAYYLTHKK</sequence>
<evidence type="ECO:0000256" key="1">
    <source>
        <dbReference type="SAM" id="Phobius"/>
    </source>
</evidence>